<dbReference type="GO" id="GO:0005768">
    <property type="term" value="C:endosome"/>
    <property type="evidence" value="ECO:0007669"/>
    <property type="project" value="TreeGrafter"/>
</dbReference>
<dbReference type="GO" id="GO:0030125">
    <property type="term" value="C:clathrin vesicle coat"/>
    <property type="evidence" value="ECO:0007669"/>
    <property type="project" value="TreeGrafter"/>
</dbReference>
<keyword evidence="3" id="KW-1185">Reference proteome</keyword>
<dbReference type="InterPro" id="IPR013809">
    <property type="entry name" value="ENTH"/>
</dbReference>
<dbReference type="OrthoDB" id="4033880at2759"/>
<dbReference type="PROSITE" id="PS50942">
    <property type="entry name" value="ENTH"/>
    <property type="match status" value="1"/>
</dbReference>
<protein>
    <recommendedName>
        <fullName evidence="1">ENTH domain-containing protein</fullName>
    </recommendedName>
</protein>
<reference evidence="2 3" key="1">
    <citation type="journal article" name="Sci. Rep.">
        <title>Genome-scale phylogenetic analyses confirm Olpidium as the closest living zoosporic fungus to the non-flagellated, terrestrial fungi.</title>
        <authorList>
            <person name="Chang Y."/>
            <person name="Rochon D."/>
            <person name="Sekimoto S."/>
            <person name="Wang Y."/>
            <person name="Chovatia M."/>
            <person name="Sandor L."/>
            <person name="Salamov A."/>
            <person name="Grigoriev I.V."/>
            <person name="Stajich J.E."/>
            <person name="Spatafora J.W."/>
        </authorList>
    </citation>
    <scope>NUCLEOTIDE SEQUENCE [LARGE SCALE GENOMIC DNA]</scope>
    <source>
        <strain evidence="2">S191</strain>
    </source>
</reference>
<dbReference type="GO" id="GO:0030276">
    <property type="term" value="F:clathrin binding"/>
    <property type="evidence" value="ECO:0007669"/>
    <property type="project" value="TreeGrafter"/>
</dbReference>
<dbReference type="CDD" id="cd03571">
    <property type="entry name" value="ENTH"/>
    <property type="match status" value="1"/>
</dbReference>
<dbReference type="InterPro" id="IPR008942">
    <property type="entry name" value="ENTH_VHS"/>
</dbReference>
<dbReference type="SMART" id="SM00273">
    <property type="entry name" value="ENTH"/>
    <property type="match status" value="1"/>
</dbReference>
<comment type="caution">
    <text evidence="2">The sequence shown here is derived from an EMBL/GenBank/DDBJ whole genome shotgun (WGS) entry which is preliminary data.</text>
</comment>
<organism evidence="2 3">
    <name type="scientific">Olpidium bornovanus</name>
    <dbReference type="NCBI Taxonomy" id="278681"/>
    <lineage>
        <taxon>Eukaryota</taxon>
        <taxon>Fungi</taxon>
        <taxon>Fungi incertae sedis</taxon>
        <taxon>Olpidiomycota</taxon>
        <taxon>Olpidiomycotina</taxon>
        <taxon>Olpidiomycetes</taxon>
        <taxon>Olpidiales</taxon>
        <taxon>Olpidiaceae</taxon>
        <taxon>Olpidium</taxon>
    </lineage>
</organism>
<evidence type="ECO:0000313" key="2">
    <source>
        <dbReference type="EMBL" id="KAG5462881.1"/>
    </source>
</evidence>
<dbReference type="EMBL" id="JAEFCI010001473">
    <property type="protein sequence ID" value="KAG5462881.1"/>
    <property type="molecule type" value="Genomic_DNA"/>
</dbReference>
<dbReference type="SUPFAM" id="SSF48464">
    <property type="entry name" value="ENTH/VHS domain"/>
    <property type="match status" value="1"/>
</dbReference>
<name>A0A8H8A0R1_9FUNG</name>
<gene>
    <name evidence="2" type="ORF">BJ554DRAFT_3053</name>
</gene>
<evidence type="ECO:0000313" key="3">
    <source>
        <dbReference type="Proteomes" id="UP000673691"/>
    </source>
</evidence>
<dbReference type="GO" id="GO:0005886">
    <property type="term" value="C:plasma membrane"/>
    <property type="evidence" value="ECO:0007669"/>
    <property type="project" value="TreeGrafter"/>
</dbReference>
<dbReference type="Proteomes" id="UP000673691">
    <property type="component" value="Unassembled WGS sequence"/>
</dbReference>
<dbReference type="GO" id="GO:0005543">
    <property type="term" value="F:phospholipid binding"/>
    <property type="evidence" value="ECO:0007669"/>
    <property type="project" value="TreeGrafter"/>
</dbReference>
<sequence length="85" mass="9894">MAQISLAARNEPRECLRVVNVVAERLQDRGKDWRHVYKALILIDYLLRTGPNQVVTEFRVHAHHLRALEDFSYVDDDGRDQGLHS</sequence>
<dbReference type="Pfam" id="PF01417">
    <property type="entry name" value="ENTH"/>
    <property type="match status" value="1"/>
</dbReference>
<proteinExistence type="predicted"/>
<dbReference type="PANTHER" id="PTHR12276:SF45">
    <property type="entry name" value="CLATHRIN INTERACTOR 1"/>
    <property type="match status" value="1"/>
</dbReference>
<dbReference type="GO" id="GO:0006897">
    <property type="term" value="P:endocytosis"/>
    <property type="evidence" value="ECO:0007669"/>
    <property type="project" value="TreeGrafter"/>
</dbReference>
<evidence type="ECO:0000259" key="1">
    <source>
        <dbReference type="PROSITE" id="PS50942"/>
    </source>
</evidence>
<dbReference type="PANTHER" id="PTHR12276">
    <property type="entry name" value="EPSIN/ENT-RELATED"/>
    <property type="match status" value="1"/>
</dbReference>
<dbReference type="Gene3D" id="1.25.40.90">
    <property type="match status" value="1"/>
</dbReference>
<dbReference type="AlphaFoldDB" id="A0A8H8A0R1"/>
<accession>A0A8H8A0R1</accession>
<feature type="domain" description="ENTH" evidence="1">
    <location>
        <begin position="1"/>
        <end position="85"/>
    </location>
</feature>